<dbReference type="Pfam" id="PF08263">
    <property type="entry name" value="LRRNT_2"/>
    <property type="match status" value="1"/>
</dbReference>
<dbReference type="InterPro" id="IPR032675">
    <property type="entry name" value="LRR_dom_sf"/>
</dbReference>
<feature type="transmembrane region" description="Helical" evidence="8">
    <location>
        <begin position="83"/>
        <end position="109"/>
    </location>
</feature>
<evidence type="ECO:0000256" key="5">
    <source>
        <dbReference type="ARBA" id="ARBA00022737"/>
    </source>
</evidence>
<dbReference type="SMART" id="SM00369">
    <property type="entry name" value="LRR_TYP"/>
    <property type="match status" value="6"/>
</dbReference>
<dbReference type="AlphaFoldDB" id="A0A6A2ZG75"/>
<dbReference type="PANTHER" id="PTHR48060">
    <property type="entry name" value="DNA DAMAGE-REPAIR/TOLERATION PROTEIN DRT100"/>
    <property type="match status" value="1"/>
</dbReference>
<evidence type="ECO:0000256" key="6">
    <source>
        <dbReference type="ARBA" id="ARBA00022989"/>
    </source>
</evidence>
<evidence type="ECO:0000256" key="7">
    <source>
        <dbReference type="ARBA" id="ARBA00023136"/>
    </source>
</evidence>
<dbReference type="InterPro" id="IPR001611">
    <property type="entry name" value="Leu-rich_rpt"/>
</dbReference>
<proteinExistence type="predicted"/>
<dbReference type="InterPro" id="IPR055414">
    <property type="entry name" value="LRR_R13L4/SHOC2-like"/>
</dbReference>
<comment type="subcellular location">
    <subcellularLocation>
        <location evidence="1">Membrane</location>
        <topology evidence="1">Single-pass membrane protein</topology>
    </subcellularLocation>
</comment>
<evidence type="ECO:0000256" key="3">
    <source>
        <dbReference type="ARBA" id="ARBA00022692"/>
    </source>
</evidence>
<dbReference type="PANTHER" id="PTHR48060:SF24">
    <property type="entry name" value="NON-SPECIFIC SERINE_THREONINE PROTEIN KINASE"/>
    <property type="match status" value="1"/>
</dbReference>
<comment type="caution">
    <text evidence="11">The sequence shown here is derived from an EMBL/GenBank/DDBJ whole genome shotgun (WGS) entry which is preliminary data.</text>
</comment>
<dbReference type="Proteomes" id="UP000436088">
    <property type="component" value="Unassembled WGS sequence"/>
</dbReference>
<evidence type="ECO:0000259" key="10">
    <source>
        <dbReference type="Pfam" id="PF23598"/>
    </source>
</evidence>
<evidence type="ECO:0000259" key="9">
    <source>
        <dbReference type="Pfam" id="PF08263"/>
    </source>
</evidence>
<dbReference type="GO" id="GO:0016020">
    <property type="term" value="C:membrane"/>
    <property type="evidence" value="ECO:0007669"/>
    <property type="project" value="UniProtKB-SubCell"/>
</dbReference>
<dbReference type="SUPFAM" id="SSF52058">
    <property type="entry name" value="L domain-like"/>
    <property type="match status" value="1"/>
</dbReference>
<dbReference type="InterPro" id="IPR053211">
    <property type="entry name" value="DNA_repair-toleration"/>
</dbReference>
<dbReference type="PRINTS" id="PR00019">
    <property type="entry name" value="LEURICHRPT"/>
</dbReference>
<evidence type="ECO:0000256" key="8">
    <source>
        <dbReference type="SAM" id="Phobius"/>
    </source>
</evidence>
<dbReference type="Pfam" id="PF23598">
    <property type="entry name" value="LRR_14"/>
    <property type="match status" value="1"/>
</dbReference>
<feature type="domain" description="Leucine-rich repeat-containing N-terminal plant-type" evidence="9">
    <location>
        <begin position="116"/>
        <end position="160"/>
    </location>
</feature>
<keyword evidence="2" id="KW-0433">Leucine-rich repeat</keyword>
<dbReference type="Pfam" id="PF00560">
    <property type="entry name" value="LRR_1"/>
    <property type="match status" value="4"/>
</dbReference>
<keyword evidence="12" id="KW-1185">Reference proteome</keyword>
<evidence type="ECO:0000313" key="12">
    <source>
        <dbReference type="Proteomes" id="UP000436088"/>
    </source>
</evidence>
<name>A0A6A2ZG75_HIBSY</name>
<evidence type="ECO:0000313" key="11">
    <source>
        <dbReference type="EMBL" id="KAE8690566.1"/>
    </source>
</evidence>
<keyword evidence="7 8" id="KW-0472">Membrane</keyword>
<keyword evidence="3 8" id="KW-0812">Transmembrane</keyword>
<dbReference type="FunFam" id="3.80.10.10:FF:000095">
    <property type="entry name" value="LRR receptor-like serine/threonine-protein kinase GSO1"/>
    <property type="match status" value="1"/>
</dbReference>
<dbReference type="GO" id="GO:0016301">
    <property type="term" value="F:kinase activity"/>
    <property type="evidence" value="ECO:0007669"/>
    <property type="project" value="UniProtKB-KW"/>
</dbReference>
<evidence type="ECO:0000256" key="2">
    <source>
        <dbReference type="ARBA" id="ARBA00022614"/>
    </source>
</evidence>
<accession>A0A6A2ZG75</accession>
<sequence>MWQRGAYDRQMLGYSRERLRRARVKAQEATGATHASGGAGQKKRTLTTLDLHETRSYKLKFSDRNKKNKTMLEDKANSWCSTVILRVLLLITGYGLLILNLFFGFAAVITVSGNSLNTDKGILLNLKSFLEKQNRVNRGRYSEWNLRSSNPCEWHGIFCSPDMERVTGVDLSDSKISGEMFNNFSALTQLQHLDLSRNTLKGAIPDDINRCHNLVYLNLSHNILGAELKLTELTNLQKLDLSTNRFHGEINFCFPAICNRLVVANLSMNDFSGRIDKFFDGCLNLHYLDLSSNKFTGNIWTGFSRLVEFSVSGNFVTGPVPASSFSENCTLKGLDLSVNKFRGELPREISNCQNLVILNLWGNKFTGSIPSELGSISTLEGLLLGDNYFSKVIPESLLNLSNLAVLDLSLNNFGGQMQKVFGRFKQLKYLVLQGNSYTDGLSSSGIHKLTNISRLDLSYNNFSGPLPPEISQMVALDLSFNRLVGSIPPSIGNLRSLLWLMLANNSLTGEIPGELGNCRSLLWLNLANNQLSGRFPHELTNIGRNPTPTFESNRQSNPMVTSPSDCLVTKRLLTIDYSPFGFIYTIFTRKICKNIWDQLLQGHGFFQVCVKGSPVRKYRVSGYLQLSGNLFSGEVPSGVGKMQHLSVLHLGYNHFNGKLPSEIGSLPLVVLNISRNKFSGEIPTEIGNLKCLQNLDLSHNEFSGTFPGNLNSLNELSKFNISFNPQIAGKIPDFGQLATFEEESYLGNPLLQSRVFRWKDPTVPALKLEDENGSKSGEGLWWKALLMEYGCGMTLGMVMLYFCVRKAQPKWVVNKVEAMHRFKVVRPLKKNVSIGGGRNF</sequence>
<dbReference type="SUPFAM" id="SSF52047">
    <property type="entry name" value="RNI-like"/>
    <property type="match status" value="1"/>
</dbReference>
<protein>
    <submittedName>
        <fullName evidence="11">LRR receptor-like serine/threonine-protein kinase</fullName>
    </submittedName>
</protein>
<keyword evidence="5" id="KW-0677">Repeat</keyword>
<organism evidence="11 12">
    <name type="scientific">Hibiscus syriacus</name>
    <name type="common">Rose of Sharon</name>
    <dbReference type="NCBI Taxonomy" id="106335"/>
    <lineage>
        <taxon>Eukaryota</taxon>
        <taxon>Viridiplantae</taxon>
        <taxon>Streptophyta</taxon>
        <taxon>Embryophyta</taxon>
        <taxon>Tracheophyta</taxon>
        <taxon>Spermatophyta</taxon>
        <taxon>Magnoliopsida</taxon>
        <taxon>eudicotyledons</taxon>
        <taxon>Gunneridae</taxon>
        <taxon>Pentapetalae</taxon>
        <taxon>rosids</taxon>
        <taxon>malvids</taxon>
        <taxon>Malvales</taxon>
        <taxon>Malvaceae</taxon>
        <taxon>Malvoideae</taxon>
        <taxon>Hibiscus</taxon>
    </lineage>
</organism>
<feature type="domain" description="Disease resistance R13L4/SHOC-2-like LRR" evidence="10">
    <location>
        <begin position="623"/>
        <end position="724"/>
    </location>
</feature>
<evidence type="ECO:0000256" key="1">
    <source>
        <dbReference type="ARBA" id="ARBA00004167"/>
    </source>
</evidence>
<dbReference type="Pfam" id="PF13855">
    <property type="entry name" value="LRR_8"/>
    <property type="match status" value="3"/>
</dbReference>
<dbReference type="InterPro" id="IPR013210">
    <property type="entry name" value="LRR_N_plant-typ"/>
</dbReference>
<dbReference type="InterPro" id="IPR003591">
    <property type="entry name" value="Leu-rich_rpt_typical-subtyp"/>
</dbReference>
<gene>
    <name evidence="11" type="ORF">F3Y22_tig00110895pilonHSYRG00855</name>
</gene>
<evidence type="ECO:0000256" key="4">
    <source>
        <dbReference type="ARBA" id="ARBA00022729"/>
    </source>
</evidence>
<dbReference type="Gene3D" id="3.80.10.10">
    <property type="entry name" value="Ribonuclease Inhibitor"/>
    <property type="match status" value="6"/>
</dbReference>
<keyword evidence="6 8" id="KW-1133">Transmembrane helix</keyword>
<dbReference type="EMBL" id="VEPZ02001152">
    <property type="protein sequence ID" value="KAE8690566.1"/>
    <property type="molecule type" value="Genomic_DNA"/>
</dbReference>
<keyword evidence="4" id="KW-0732">Signal</keyword>
<reference evidence="11" key="1">
    <citation type="submission" date="2019-09" db="EMBL/GenBank/DDBJ databases">
        <title>Draft genome information of white flower Hibiscus syriacus.</title>
        <authorList>
            <person name="Kim Y.-M."/>
        </authorList>
    </citation>
    <scope>NUCLEOTIDE SEQUENCE [LARGE SCALE GENOMIC DNA]</scope>
    <source>
        <strain evidence="11">YM2019G1</strain>
    </source>
</reference>